<dbReference type="PANTHER" id="PTHR48097:SF5">
    <property type="entry name" value="LOW SPECIFICITY L-THREONINE ALDOLASE"/>
    <property type="match status" value="1"/>
</dbReference>
<dbReference type="GO" id="GO:0006567">
    <property type="term" value="P:L-threonine catabolic process"/>
    <property type="evidence" value="ECO:0007669"/>
    <property type="project" value="UniProtKB-UniRule"/>
</dbReference>
<dbReference type="InterPro" id="IPR015422">
    <property type="entry name" value="PyrdxlP-dep_Trfase_small"/>
</dbReference>
<sequence length="338" mass="35710">MFFASDNAAPCPPEVMAALSAVNQGFAMPYGNDAHTARAVDVIRTLFEAPEAAVYFVSTGTVANCLSLATVSPLWGAVFCHTNAHVQEDECGAPEVFTGGKLLLVPGAHGRMEPAALDKAIRAQKPGVVHSVQPGAVTLTNITEGGTLYSVAETRAIADVAKAHGLPLHLDGARFANAVAASGATPAELTWKAGVDIVSFGGTKGGLMGAEAVIFFNPEKAFEFELRRKRSGHLFSKTRYLAAQFEGWIEGGRWLDHARHANAMAARLAEGLAKIEGVTVAPEAAANILFVKLPAATVGRLREAGAVFYLRGDDYARLVTSWATTEEDCDRFIALASE</sequence>
<dbReference type="PANTHER" id="PTHR48097">
    <property type="entry name" value="L-THREONINE ALDOLASE-RELATED"/>
    <property type="match status" value="1"/>
</dbReference>
<evidence type="ECO:0000256" key="5">
    <source>
        <dbReference type="PIRNR" id="PIRNR038940"/>
    </source>
</evidence>
<comment type="catalytic activity">
    <reaction evidence="5">
        <text>L-threonine = acetaldehyde + glycine</text>
        <dbReference type="Rhea" id="RHEA:19625"/>
        <dbReference type="ChEBI" id="CHEBI:15343"/>
        <dbReference type="ChEBI" id="CHEBI:57305"/>
        <dbReference type="ChEBI" id="CHEBI:57926"/>
        <dbReference type="EC" id="4.1.2.48"/>
    </reaction>
</comment>
<feature type="domain" description="Aromatic amino acid beta-eliminating lyase/threonine aldolase" evidence="6">
    <location>
        <begin position="3"/>
        <end position="291"/>
    </location>
</feature>
<dbReference type="Proteomes" id="UP000282125">
    <property type="component" value="Unassembled WGS sequence"/>
</dbReference>
<keyword evidence="4 5" id="KW-0663">Pyridoxal phosphate</keyword>
<dbReference type="RefSeq" id="WP_124965187.1">
    <property type="nucleotide sequence ID" value="NZ_RRAZ01000015.1"/>
</dbReference>
<keyword evidence="8" id="KW-1185">Reference proteome</keyword>
<dbReference type="OrthoDB" id="9774495at2"/>
<dbReference type="PIRSF" id="PIRSF038940">
    <property type="entry name" value="Low_specificity_LTA"/>
    <property type="match status" value="1"/>
</dbReference>
<evidence type="ECO:0000256" key="1">
    <source>
        <dbReference type="ARBA" id="ARBA00001933"/>
    </source>
</evidence>
<protein>
    <recommendedName>
        <fullName evidence="5">L-threonine aldolase</fullName>
        <ecNumber evidence="5">4.1.2.48</ecNumber>
    </recommendedName>
</protein>
<dbReference type="SUPFAM" id="SSF53383">
    <property type="entry name" value="PLP-dependent transferases"/>
    <property type="match status" value="1"/>
</dbReference>
<comment type="subunit">
    <text evidence="3">Homotetramer.</text>
</comment>
<evidence type="ECO:0000256" key="2">
    <source>
        <dbReference type="ARBA" id="ARBA00006966"/>
    </source>
</evidence>
<dbReference type="InterPro" id="IPR001597">
    <property type="entry name" value="ArAA_b-elim_lyase/Thr_aldolase"/>
</dbReference>
<accession>A0A3P3DIB5</accession>
<comment type="caution">
    <text evidence="7">The sequence shown here is derived from an EMBL/GenBank/DDBJ whole genome shotgun (WGS) entry which is preliminary data.</text>
</comment>
<gene>
    <name evidence="7" type="ORF">EG244_11755</name>
</gene>
<evidence type="ECO:0000256" key="3">
    <source>
        <dbReference type="ARBA" id="ARBA00011881"/>
    </source>
</evidence>
<dbReference type="InterPro" id="IPR015421">
    <property type="entry name" value="PyrdxlP-dep_Trfase_major"/>
</dbReference>
<evidence type="ECO:0000256" key="4">
    <source>
        <dbReference type="ARBA" id="ARBA00022898"/>
    </source>
</evidence>
<organism evidence="7 8">
    <name type="scientific">Falsigemmobacter faecalis</name>
    <dbReference type="NCBI Taxonomy" id="2488730"/>
    <lineage>
        <taxon>Bacteria</taxon>
        <taxon>Pseudomonadati</taxon>
        <taxon>Pseudomonadota</taxon>
        <taxon>Alphaproteobacteria</taxon>
        <taxon>Rhodobacterales</taxon>
        <taxon>Paracoccaceae</taxon>
        <taxon>Falsigemmobacter</taxon>
    </lineage>
</organism>
<dbReference type="Gene3D" id="3.40.640.10">
    <property type="entry name" value="Type I PLP-dependent aspartate aminotransferase-like (Major domain)"/>
    <property type="match status" value="1"/>
</dbReference>
<comment type="function">
    <text evidence="5">Catalyzes the cleavage of L-allo-threonine and L-threonine to glycine and acetaldehyde.</text>
</comment>
<dbReference type="InterPro" id="IPR015424">
    <property type="entry name" value="PyrdxlP-dep_Trfase"/>
</dbReference>
<dbReference type="EC" id="4.1.2.48" evidence="5"/>
<comment type="catalytic activity">
    <reaction evidence="5">
        <text>L-allo-threonine = acetaldehyde + glycine</text>
        <dbReference type="Rhea" id="RHEA:26209"/>
        <dbReference type="ChEBI" id="CHEBI:15343"/>
        <dbReference type="ChEBI" id="CHEBI:57305"/>
        <dbReference type="ChEBI" id="CHEBI:58585"/>
        <dbReference type="EC" id="4.1.2.48"/>
    </reaction>
</comment>
<dbReference type="Pfam" id="PF01212">
    <property type="entry name" value="Beta_elim_lyase"/>
    <property type="match status" value="1"/>
</dbReference>
<dbReference type="AlphaFoldDB" id="A0A3P3DIB5"/>
<comment type="similarity">
    <text evidence="2 5">Belongs to the threonine aldolase family.</text>
</comment>
<evidence type="ECO:0000313" key="7">
    <source>
        <dbReference type="EMBL" id="RRH73953.1"/>
    </source>
</evidence>
<reference evidence="7 8" key="1">
    <citation type="submission" date="2018-11" db="EMBL/GenBank/DDBJ databases">
        <title>Gemmobacter sp. nov., YIM 102744-1 draft genome.</title>
        <authorList>
            <person name="Li G."/>
            <person name="Jiang Y."/>
        </authorList>
    </citation>
    <scope>NUCLEOTIDE SEQUENCE [LARGE SCALE GENOMIC DNA]</scope>
    <source>
        <strain evidence="7 8">YIM 102744-1</strain>
    </source>
</reference>
<dbReference type="Gene3D" id="3.90.1150.10">
    <property type="entry name" value="Aspartate Aminotransferase, domain 1"/>
    <property type="match status" value="1"/>
</dbReference>
<dbReference type="InterPro" id="IPR026273">
    <property type="entry name" value="Low_specificity_L-TA_bact"/>
</dbReference>
<comment type="cofactor">
    <cofactor evidence="1 5">
        <name>pyridoxal 5'-phosphate</name>
        <dbReference type="ChEBI" id="CHEBI:597326"/>
    </cofactor>
</comment>
<dbReference type="GO" id="GO:0004793">
    <property type="term" value="F:threonine aldolase activity"/>
    <property type="evidence" value="ECO:0007669"/>
    <property type="project" value="UniProtKB-UniRule"/>
</dbReference>
<keyword evidence="5" id="KW-0456">Lyase</keyword>
<evidence type="ECO:0000313" key="8">
    <source>
        <dbReference type="Proteomes" id="UP000282125"/>
    </source>
</evidence>
<evidence type="ECO:0000259" key="6">
    <source>
        <dbReference type="Pfam" id="PF01212"/>
    </source>
</evidence>
<name>A0A3P3DIB5_9RHOB</name>
<dbReference type="EMBL" id="RRAZ01000015">
    <property type="protein sequence ID" value="RRH73953.1"/>
    <property type="molecule type" value="Genomic_DNA"/>
</dbReference>
<proteinExistence type="inferred from homology"/>